<dbReference type="InParanoid" id="A0A0G4GPH8"/>
<sequence length="213" mass="23347">MSLMSSLGFLRRGEYRLQISSQEDNYGETQRALERDLCLLLPRFHNICRVPGAAGVLCQWLVDVEVDEAETGGRQELLQAVDRIAALNNVTITTKALAAERVAATLSRVGGGRQGGGNTQPLRHRRPHVPVPAELMRLSGSPYDIPTIMPRTGRHRPSAQFERRLTTAGGPAPVQRLQPPSPSYQAASRAPRPSRRPPASECAARRRAVVFQG</sequence>
<reference evidence="2 3" key="1">
    <citation type="submission" date="2014-11" db="EMBL/GenBank/DDBJ databases">
        <authorList>
            <person name="Zhu J."/>
            <person name="Qi W."/>
            <person name="Song R."/>
        </authorList>
    </citation>
    <scope>NUCLEOTIDE SEQUENCE [LARGE SCALE GENOMIC DNA]</scope>
</reference>
<protein>
    <submittedName>
        <fullName evidence="2">Uncharacterized protein</fullName>
    </submittedName>
</protein>
<evidence type="ECO:0000313" key="3">
    <source>
        <dbReference type="Proteomes" id="UP000041254"/>
    </source>
</evidence>
<dbReference type="Proteomes" id="UP000041254">
    <property type="component" value="Unassembled WGS sequence"/>
</dbReference>
<dbReference type="VEuPathDB" id="CryptoDB:Vbra_977"/>
<gene>
    <name evidence="2" type="ORF">Vbra_977</name>
</gene>
<evidence type="ECO:0000313" key="2">
    <source>
        <dbReference type="EMBL" id="CEM32264.1"/>
    </source>
</evidence>
<name>A0A0G4GPH8_VITBC</name>
<organism evidence="2 3">
    <name type="scientific">Vitrella brassicaformis (strain CCMP3155)</name>
    <dbReference type="NCBI Taxonomy" id="1169540"/>
    <lineage>
        <taxon>Eukaryota</taxon>
        <taxon>Sar</taxon>
        <taxon>Alveolata</taxon>
        <taxon>Colpodellida</taxon>
        <taxon>Vitrellaceae</taxon>
        <taxon>Vitrella</taxon>
    </lineage>
</organism>
<proteinExistence type="predicted"/>
<dbReference type="EMBL" id="CDMY01000748">
    <property type="protein sequence ID" value="CEM32264.1"/>
    <property type="molecule type" value="Genomic_DNA"/>
</dbReference>
<dbReference type="AlphaFoldDB" id="A0A0G4GPH8"/>
<feature type="region of interest" description="Disordered" evidence="1">
    <location>
        <begin position="167"/>
        <end position="213"/>
    </location>
</feature>
<evidence type="ECO:0000256" key="1">
    <source>
        <dbReference type="SAM" id="MobiDB-lite"/>
    </source>
</evidence>
<keyword evidence="3" id="KW-1185">Reference proteome</keyword>
<accession>A0A0G4GPH8</accession>
<feature type="compositionally biased region" description="Low complexity" evidence="1">
    <location>
        <begin position="183"/>
        <end position="202"/>
    </location>
</feature>